<dbReference type="AlphaFoldDB" id="A0A7W9B9Q2"/>
<accession>A0A7W9B9Q2</accession>
<keyword evidence="2" id="KW-1185">Reference proteome</keyword>
<gene>
    <name evidence="1" type="ORF">FHS94_000033</name>
</gene>
<proteinExistence type="predicted"/>
<sequence length="283" mass="31155">MQDVRSGSCKLSLLQQTLTTIGAVKSTMSLALVLMACSSSSLSQTIQASKSEALVNTEVGQDVVVTGSRPVIIKGKVRRCTPQAGDPLDRVKVSGSADTRGWEAGVHRYMAIVPRGDKFAWVRDADQITGPAFWQRVGILMENYRFRGMAQDSLMCVGGTTTYPYAFAGFRREFDAVPYRGKRLRFTLWVATRAAGRIVTWLGSRSRSGLRDGGNTDYGNFRGDHLWTPILLETGPIDEKADRISYGFNLQGSGDLWVYRPTFEVVEDYVGDGTDRIVFGKGS</sequence>
<name>A0A7W9B9Q2_9SPHN</name>
<dbReference type="Proteomes" id="UP000546200">
    <property type="component" value="Unassembled WGS sequence"/>
</dbReference>
<protein>
    <submittedName>
        <fullName evidence="1">Uncharacterized protein</fullName>
    </submittedName>
</protein>
<evidence type="ECO:0000313" key="1">
    <source>
        <dbReference type="EMBL" id="MBB5713214.1"/>
    </source>
</evidence>
<organism evidence="1 2">
    <name type="scientific">Sphingomonas aerophila</name>
    <dbReference type="NCBI Taxonomy" id="1344948"/>
    <lineage>
        <taxon>Bacteria</taxon>
        <taxon>Pseudomonadati</taxon>
        <taxon>Pseudomonadota</taxon>
        <taxon>Alphaproteobacteria</taxon>
        <taxon>Sphingomonadales</taxon>
        <taxon>Sphingomonadaceae</taxon>
        <taxon>Sphingomonas</taxon>
    </lineage>
</organism>
<evidence type="ECO:0000313" key="2">
    <source>
        <dbReference type="Proteomes" id="UP000546200"/>
    </source>
</evidence>
<reference evidence="1 2" key="1">
    <citation type="submission" date="2020-08" db="EMBL/GenBank/DDBJ databases">
        <title>Genomic Encyclopedia of Type Strains, Phase IV (KMG-IV): sequencing the most valuable type-strain genomes for metagenomic binning, comparative biology and taxonomic classification.</title>
        <authorList>
            <person name="Goeker M."/>
        </authorList>
    </citation>
    <scope>NUCLEOTIDE SEQUENCE [LARGE SCALE GENOMIC DNA]</scope>
    <source>
        <strain evidence="1 2">DSM 100044</strain>
    </source>
</reference>
<comment type="caution">
    <text evidence="1">The sequence shown here is derived from an EMBL/GenBank/DDBJ whole genome shotgun (WGS) entry which is preliminary data.</text>
</comment>
<dbReference type="EMBL" id="JACIJK010000001">
    <property type="protein sequence ID" value="MBB5713214.1"/>
    <property type="molecule type" value="Genomic_DNA"/>
</dbReference>